<dbReference type="InterPro" id="IPR013783">
    <property type="entry name" value="Ig-like_fold"/>
</dbReference>
<dbReference type="AlphaFoldDB" id="A0A6J3QH45"/>
<evidence type="ECO:0000256" key="4">
    <source>
        <dbReference type="SAM" id="MobiDB-lite"/>
    </source>
</evidence>
<protein>
    <submittedName>
        <fullName evidence="7">Leukocyte-associated immunoglobulin-like receptor 1 isoform X4</fullName>
    </submittedName>
</protein>
<dbReference type="SUPFAM" id="SSF48726">
    <property type="entry name" value="Immunoglobulin"/>
    <property type="match status" value="1"/>
</dbReference>
<dbReference type="CTD" id="3903"/>
<feature type="region of interest" description="Disordered" evidence="4">
    <location>
        <begin position="120"/>
        <end position="157"/>
    </location>
</feature>
<sequence>MSPRPTTLLGLVLCLGHTMHTQAGTLPSCSTRAEPDSVSPQGWPVTIVCRGPAGAEEFRLERKDDRNDFKDEKTVFQIGPHQTEARFGITTVSGDAAQHYQCLYRKGNHWSEPSEPLDLAVTDQASDPDPPHSSETQTHPQDNDRPDGRGGRRSTSPACRQSTFIFSLGSLWPFSFVSFSWAFSSSIVGTRENGGPQEAKVRSRGPRRGSAPLLTSQMRHQIWPLSTDFLRRVGKWTPQPLLQEAPRR</sequence>
<evidence type="ECO:0000256" key="3">
    <source>
        <dbReference type="ARBA" id="ARBA00023319"/>
    </source>
</evidence>
<dbReference type="FunFam" id="2.60.40.10:FF:000049">
    <property type="entry name" value="Leukocyte immunoglobulin-like receptor subfamily B member 1"/>
    <property type="match status" value="1"/>
</dbReference>
<dbReference type="InterPro" id="IPR036179">
    <property type="entry name" value="Ig-like_dom_sf"/>
</dbReference>
<keyword evidence="6" id="KW-1185">Reference proteome</keyword>
<keyword evidence="1 5" id="KW-0732">Signal</keyword>
<feature type="chain" id="PRO_5026693749" evidence="5">
    <location>
        <begin position="24"/>
        <end position="248"/>
    </location>
</feature>
<evidence type="ECO:0000256" key="1">
    <source>
        <dbReference type="ARBA" id="ARBA00022729"/>
    </source>
</evidence>
<evidence type="ECO:0000256" key="2">
    <source>
        <dbReference type="ARBA" id="ARBA00023157"/>
    </source>
</evidence>
<dbReference type="Gene3D" id="2.60.40.10">
    <property type="entry name" value="Immunoglobulins"/>
    <property type="match status" value="1"/>
</dbReference>
<keyword evidence="3" id="KW-0393">Immunoglobulin domain</keyword>
<dbReference type="GO" id="GO:0005886">
    <property type="term" value="C:plasma membrane"/>
    <property type="evidence" value="ECO:0007669"/>
    <property type="project" value="TreeGrafter"/>
</dbReference>
<keyword evidence="2" id="KW-1015">Disulfide bond</keyword>
<reference evidence="7" key="1">
    <citation type="submission" date="2025-08" db="UniProtKB">
        <authorList>
            <consortium name="RefSeq"/>
        </authorList>
    </citation>
    <scope>IDENTIFICATION</scope>
    <source>
        <tissue evidence="7">Spleen</tissue>
    </source>
</reference>
<feature type="region of interest" description="Disordered" evidence="4">
    <location>
        <begin position="188"/>
        <end position="211"/>
    </location>
</feature>
<gene>
    <name evidence="7" type="primary">LAIR1</name>
</gene>
<evidence type="ECO:0000313" key="6">
    <source>
        <dbReference type="Proteomes" id="UP000245320"/>
    </source>
</evidence>
<dbReference type="PANTHER" id="PTHR11738:SF129">
    <property type="entry name" value="LEUKOCYTE-ASSOCIATED IMMUNOGLOBULIN-LIKE RECEPTOR 1"/>
    <property type="match status" value="1"/>
</dbReference>
<accession>A0A6J3QH45</accession>
<dbReference type="RefSeq" id="XP_033701755.1">
    <property type="nucleotide sequence ID" value="XM_033845864.1"/>
</dbReference>
<dbReference type="Proteomes" id="UP000245320">
    <property type="component" value="Chromosome 19"/>
</dbReference>
<feature type="compositionally biased region" description="Basic and acidic residues" evidence="4">
    <location>
        <begin position="141"/>
        <end position="150"/>
    </location>
</feature>
<evidence type="ECO:0000313" key="7">
    <source>
        <dbReference type="RefSeq" id="XP_033701755.1"/>
    </source>
</evidence>
<dbReference type="PANTHER" id="PTHR11738">
    <property type="entry name" value="MHC CLASS I NK CELL RECEPTOR"/>
    <property type="match status" value="1"/>
</dbReference>
<dbReference type="GeneID" id="101325291"/>
<name>A0A6J3QH45_TURTR</name>
<proteinExistence type="predicted"/>
<dbReference type="GO" id="GO:0002764">
    <property type="term" value="P:immune response-regulating signaling pathway"/>
    <property type="evidence" value="ECO:0007669"/>
    <property type="project" value="TreeGrafter"/>
</dbReference>
<organism evidence="6 7">
    <name type="scientific">Tursiops truncatus</name>
    <name type="common">Atlantic bottle-nosed dolphin</name>
    <name type="synonym">Delphinus truncatus</name>
    <dbReference type="NCBI Taxonomy" id="9739"/>
    <lineage>
        <taxon>Eukaryota</taxon>
        <taxon>Metazoa</taxon>
        <taxon>Chordata</taxon>
        <taxon>Craniata</taxon>
        <taxon>Vertebrata</taxon>
        <taxon>Euteleostomi</taxon>
        <taxon>Mammalia</taxon>
        <taxon>Eutheria</taxon>
        <taxon>Laurasiatheria</taxon>
        <taxon>Artiodactyla</taxon>
        <taxon>Whippomorpha</taxon>
        <taxon>Cetacea</taxon>
        <taxon>Odontoceti</taxon>
        <taxon>Delphinidae</taxon>
        <taxon>Tursiops</taxon>
    </lineage>
</organism>
<dbReference type="InterPro" id="IPR050412">
    <property type="entry name" value="Ig-like_Receptors_ImmuneReg"/>
</dbReference>
<evidence type="ECO:0000256" key="5">
    <source>
        <dbReference type="SAM" id="SignalP"/>
    </source>
</evidence>
<feature type="signal peptide" evidence="5">
    <location>
        <begin position="1"/>
        <end position="23"/>
    </location>
</feature>